<dbReference type="Proteomes" id="UP000294933">
    <property type="component" value="Unassembled WGS sequence"/>
</dbReference>
<gene>
    <name evidence="3" type="ORF">BD410DRAFT_896116</name>
</gene>
<dbReference type="OrthoDB" id="2119945at2759"/>
<evidence type="ECO:0000256" key="1">
    <source>
        <dbReference type="SAM" id="MobiDB-lite"/>
    </source>
</evidence>
<organism evidence="3 4">
    <name type="scientific">Rickenella mellea</name>
    <dbReference type="NCBI Taxonomy" id="50990"/>
    <lineage>
        <taxon>Eukaryota</taxon>
        <taxon>Fungi</taxon>
        <taxon>Dikarya</taxon>
        <taxon>Basidiomycota</taxon>
        <taxon>Agaricomycotina</taxon>
        <taxon>Agaricomycetes</taxon>
        <taxon>Hymenochaetales</taxon>
        <taxon>Rickenellaceae</taxon>
        <taxon>Rickenella</taxon>
    </lineage>
</organism>
<proteinExistence type="predicted"/>
<name>A0A4Y7QBU6_9AGAM</name>
<feature type="region of interest" description="Disordered" evidence="1">
    <location>
        <begin position="279"/>
        <end position="304"/>
    </location>
</feature>
<sequence length="304" mass="33374">MPRLRVLAGPSPDNLTPISANSNMAHSIVSDTFEGEVVVHIKGFPDADGNVLYSDYFSRKDRVGTTWSIQVQGRFLQYHSADDILFGNTFDRPLKLPWGAGAALKFMHFIDPTLSHDLTSHTKPWALSPLIATMPHFTHTSALAGPPPRFPTRESIGDDVSHLIPTKATTPPNGSRSRTPSPPLPSPPITAAKRRAYFSREKTRKAVTFGPHDIVTTDFCYGFIAFPDLSLSLPGGLSFDLTKYWDGQPVRFVCCQRKENDEGGAGRPFWCVAIELVEEDGESEGSEGVIGEKMDGVDSEEDVE</sequence>
<evidence type="ECO:0000313" key="3">
    <source>
        <dbReference type="EMBL" id="TDL25157.1"/>
    </source>
</evidence>
<reference evidence="3 4" key="1">
    <citation type="submission" date="2018-06" db="EMBL/GenBank/DDBJ databases">
        <title>A transcriptomic atlas of mushroom development highlights an independent origin of complex multicellularity.</title>
        <authorList>
            <consortium name="DOE Joint Genome Institute"/>
            <person name="Krizsan K."/>
            <person name="Almasi E."/>
            <person name="Merenyi Z."/>
            <person name="Sahu N."/>
            <person name="Viragh M."/>
            <person name="Koszo T."/>
            <person name="Mondo S."/>
            <person name="Kiss B."/>
            <person name="Balint B."/>
            <person name="Kues U."/>
            <person name="Barry K."/>
            <person name="Hegedus J.C."/>
            <person name="Henrissat B."/>
            <person name="Johnson J."/>
            <person name="Lipzen A."/>
            <person name="Ohm R."/>
            <person name="Nagy I."/>
            <person name="Pangilinan J."/>
            <person name="Yan J."/>
            <person name="Xiong Y."/>
            <person name="Grigoriev I.V."/>
            <person name="Hibbett D.S."/>
            <person name="Nagy L.G."/>
        </authorList>
    </citation>
    <scope>NUCLEOTIDE SEQUENCE [LARGE SCALE GENOMIC DNA]</scope>
    <source>
        <strain evidence="3 4">SZMC22713</strain>
    </source>
</reference>
<dbReference type="PANTHER" id="PTHR34826">
    <property type="entry name" value="UPF0590 PROTEIN C409.17C"/>
    <property type="match status" value="1"/>
</dbReference>
<dbReference type="Pfam" id="PF08588">
    <property type="entry name" value="Duc1"/>
    <property type="match status" value="1"/>
</dbReference>
<keyword evidence="4" id="KW-1185">Reference proteome</keyword>
<dbReference type="InterPro" id="IPR013897">
    <property type="entry name" value="Duc1"/>
</dbReference>
<evidence type="ECO:0000313" key="4">
    <source>
        <dbReference type="Proteomes" id="UP000294933"/>
    </source>
</evidence>
<dbReference type="PANTHER" id="PTHR34826:SF2">
    <property type="entry name" value="UPF0590 PROTEIN C409.17C"/>
    <property type="match status" value="1"/>
</dbReference>
<feature type="region of interest" description="Disordered" evidence="1">
    <location>
        <begin position="162"/>
        <end position="190"/>
    </location>
</feature>
<evidence type="ECO:0000259" key="2">
    <source>
        <dbReference type="Pfam" id="PF08588"/>
    </source>
</evidence>
<dbReference type="VEuPathDB" id="FungiDB:BD410DRAFT_896116"/>
<dbReference type="STRING" id="50990.A0A4Y7QBU6"/>
<feature type="domain" description="Domain of unknown function at the cortex 1" evidence="2">
    <location>
        <begin position="3"/>
        <end position="277"/>
    </location>
</feature>
<protein>
    <submittedName>
        <fullName evidence="3">DUF1769-domain-containing protein</fullName>
    </submittedName>
</protein>
<accession>A0A4Y7QBU6</accession>
<dbReference type="EMBL" id="ML170164">
    <property type="protein sequence ID" value="TDL25157.1"/>
    <property type="molecule type" value="Genomic_DNA"/>
</dbReference>
<dbReference type="AlphaFoldDB" id="A0A4Y7QBU6"/>